<evidence type="ECO:0000313" key="4">
    <source>
        <dbReference type="Proteomes" id="UP000031036"/>
    </source>
</evidence>
<evidence type="ECO:0000256" key="1">
    <source>
        <dbReference type="SAM" id="MobiDB-lite"/>
    </source>
</evidence>
<dbReference type="OMA" id="QNMANNE"/>
<accession>A0A0B2VX80</accession>
<keyword evidence="4" id="KW-1185">Reference proteome</keyword>
<name>A0A0B2VX80_TOXCA</name>
<organism evidence="3 4">
    <name type="scientific">Toxocara canis</name>
    <name type="common">Canine roundworm</name>
    <dbReference type="NCBI Taxonomy" id="6265"/>
    <lineage>
        <taxon>Eukaryota</taxon>
        <taxon>Metazoa</taxon>
        <taxon>Ecdysozoa</taxon>
        <taxon>Nematoda</taxon>
        <taxon>Chromadorea</taxon>
        <taxon>Rhabditida</taxon>
        <taxon>Spirurina</taxon>
        <taxon>Ascaridomorpha</taxon>
        <taxon>Ascaridoidea</taxon>
        <taxon>Toxocaridae</taxon>
        <taxon>Toxocara</taxon>
    </lineage>
</organism>
<proteinExistence type="predicted"/>
<dbReference type="OrthoDB" id="445326at2759"/>
<dbReference type="EMBL" id="JPKZ01000263">
    <property type="protein sequence ID" value="KHN88151.1"/>
    <property type="molecule type" value="Genomic_DNA"/>
</dbReference>
<evidence type="ECO:0000259" key="2">
    <source>
        <dbReference type="Pfam" id="PF21539"/>
    </source>
</evidence>
<feature type="compositionally biased region" description="Polar residues" evidence="1">
    <location>
        <begin position="214"/>
        <end position="262"/>
    </location>
</feature>
<dbReference type="Proteomes" id="UP000031036">
    <property type="component" value="Unassembled WGS sequence"/>
</dbReference>
<evidence type="ECO:0000313" key="3">
    <source>
        <dbReference type="EMBL" id="KHN88151.1"/>
    </source>
</evidence>
<protein>
    <recommendedName>
        <fullName evidence="2">ARC105/Med15 mediator subunit C-terminal domain-containing protein</fullName>
    </recommendedName>
</protein>
<feature type="region of interest" description="Disordered" evidence="1">
    <location>
        <begin position="214"/>
        <end position="293"/>
    </location>
</feature>
<sequence>MNYGDHQQQQYLMQQGQRIQNPRMMPVPANMAMQRQQRYSMAMIQPGQQPMQIGPNQYVQAAQMQPRAPISINDALSRLPPEVQQVAQQQINAEPNPERKKQIALNIIQTHRMRIPQSYQNSGPMSGSAVMVNMGGSQQVGMTSGNISGGQIIRMSTSQGGPMPQGPIYSAQGPVMQGGMTQMPSGQVAMQRVASHAYLQSGVPTAGHMLQQFPTSQEQQPASGATLPNYNSPQSLVIQQPSSVGPSMQQSTLQQKGPNSVPSAVYQHHPHDGMTSSQNMANNEAEKTSEEPLYSQKLEQLKAYQDQIRRIIERNRLDGQQPKPKYERLIEIMESRRKVDLNLMEKLIVSVKSTVERSSVCYPLLEIMRTDPCNLLADAFKASAPDPWADFRQYSINSQNMANNEAEKTSEEPLYSQKLEQLKAYQDQIRRIIERNRLDGQQPKPKYERLIEIMESRRKVDLNLMEKLIVSVKSTVERSSVCYPLLEIMRTDPCNLLADAFKASAPDPWADFRQYSIKVPDEVLSLTRESSSSSPQKRHASLGGPASKRIKKEDVPPVAVSADFHSEKMLPIPEKRVVVECKDGSQIELSQEASEQLSSARFRFDTDILPISSECVEVQVLIENDSLLVPPLRLVVPVNYPENGASIWKDQWSFGGHSLNDVNVQFEKRLAMTTNCGSISEIINAWRIASEHAIRISGK</sequence>
<comment type="caution">
    <text evidence="3">The sequence shown here is derived from an EMBL/GenBank/DDBJ whole genome shotgun (WGS) entry which is preliminary data.</text>
</comment>
<dbReference type="Pfam" id="PF21539">
    <property type="entry name" value="Med15_C"/>
    <property type="match status" value="1"/>
</dbReference>
<dbReference type="InterPro" id="IPR048386">
    <property type="entry name" value="Med15_C"/>
</dbReference>
<gene>
    <name evidence="3" type="ORF">Tcan_18733</name>
</gene>
<feature type="region of interest" description="Disordered" evidence="1">
    <location>
        <begin position="526"/>
        <end position="554"/>
    </location>
</feature>
<reference evidence="3 4" key="1">
    <citation type="submission" date="2014-11" db="EMBL/GenBank/DDBJ databases">
        <title>Genetic blueprint of the zoonotic pathogen Toxocara canis.</title>
        <authorList>
            <person name="Zhu X.-Q."/>
            <person name="Korhonen P.K."/>
            <person name="Cai H."/>
            <person name="Young N.D."/>
            <person name="Nejsum P."/>
            <person name="von Samson-Himmelstjerna G."/>
            <person name="Boag P.R."/>
            <person name="Tan P."/>
            <person name="Li Q."/>
            <person name="Min J."/>
            <person name="Yang Y."/>
            <person name="Wang X."/>
            <person name="Fang X."/>
            <person name="Hall R.S."/>
            <person name="Hofmann A."/>
            <person name="Sternberg P.W."/>
            <person name="Jex A.R."/>
            <person name="Gasser R.B."/>
        </authorList>
    </citation>
    <scope>NUCLEOTIDE SEQUENCE [LARGE SCALE GENOMIC DNA]</scope>
    <source>
        <strain evidence="3">PN_DK_2014</strain>
    </source>
</reference>
<feature type="domain" description="ARC105/Med15 mediator subunit C-terminal" evidence="2">
    <location>
        <begin position="589"/>
        <end position="691"/>
    </location>
</feature>
<dbReference type="AlphaFoldDB" id="A0A0B2VX80"/>
<dbReference type="STRING" id="6265.A0A0B2VX80"/>